<keyword evidence="3" id="KW-1185">Reference proteome</keyword>
<dbReference type="EMBL" id="CP026604">
    <property type="protein sequence ID" value="AWB69027.1"/>
    <property type="molecule type" value="Genomic_DNA"/>
</dbReference>
<gene>
    <name evidence="2" type="ORF">C2869_14270</name>
</gene>
<dbReference type="Proteomes" id="UP000244441">
    <property type="component" value="Chromosome"/>
</dbReference>
<evidence type="ECO:0000313" key="3">
    <source>
        <dbReference type="Proteomes" id="UP000244441"/>
    </source>
</evidence>
<dbReference type="KEGG" id="cate:C2869_14270"/>
<reference evidence="2 3" key="1">
    <citation type="submission" date="2018-01" db="EMBL/GenBank/DDBJ databases">
        <title>Genome sequence of a Cantenovulum-like bacteria.</title>
        <authorList>
            <person name="Tan W.R."/>
            <person name="Lau N.-S."/>
            <person name="Go F."/>
            <person name="Amirul A.-A.A."/>
        </authorList>
    </citation>
    <scope>NUCLEOTIDE SEQUENCE [LARGE SCALE GENOMIC DNA]</scope>
    <source>
        <strain evidence="2 3">CCB-QB4</strain>
    </source>
</reference>
<dbReference type="PROSITE" id="PS51257">
    <property type="entry name" value="PROKAR_LIPOPROTEIN"/>
    <property type="match status" value="1"/>
</dbReference>
<evidence type="ECO:0000313" key="2">
    <source>
        <dbReference type="EMBL" id="AWB69027.1"/>
    </source>
</evidence>
<sequence>MVKNAFILLVLAVLLTACESSRINVNKHSEWQYILPEEDYVVTATGYAPIQTQLGQDKSTKMIKAIKASKLDAYRELTEKVYGHKLTGDTRIADLVLGNESIKTSVRGVIKGARIVKTYQLDGIYVTELELNLRDIYRIGAFTNGQSKAIKARYL</sequence>
<dbReference type="OrthoDB" id="7348506at2"/>
<proteinExistence type="predicted"/>
<feature type="domain" description="Lipoprotein LPP20-like" evidence="1">
    <location>
        <begin position="55"/>
        <end position="131"/>
    </location>
</feature>
<evidence type="ECO:0000259" key="1">
    <source>
        <dbReference type="Pfam" id="PF02169"/>
    </source>
</evidence>
<protein>
    <recommendedName>
        <fullName evidence="1">Lipoprotein LPP20-like domain-containing protein</fullName>
    </recommendedName>
</protein>
<dbReference type="Pfam" id="PF02169">
    <property type="entry name" value="LPP20"/>
    <property type="match status" value="1"/>
</dbReference>
<accession>A0A2S0VXS5</accession>
<dbReference type="AlphaFoldDB" id="A0A2S0VXS5"/>
<dbReference type="PIRSF" id="PIRSF028687">
    <property type="entry name" value="UCP028687"/>
    <property type="match status" value="1"/>
</dbReference>
<name>A0A2S0VXS5_9ALTE</name>
<organism evidence="2 3">
    <name type="scientific">Saccharobesus litoralis</name>
    <dbReference type="NCBI Taxonomy" id="2172099"/>
    <lineage>
        <taxon>Bacteria</taxon>
        <taxon>Pseudomonadati</taxon>
        <taxon>Pseudomonadota</taxon>
        <taxon>Gammaproteobacteria</taxon>
        <taxon>Alteromonadales</taxon>
        <taxon>Alteromonadaceae</taxon>
        <taxon>Saccharobesus</taxon>
    </lineage>
</organism>
<dbReference type="InterPro" id="IPR007293">
    <property type="entry name" value="FlgP"/>
</dbReference>
<dbReference type="InterPro" id="IPR024952">
    <property type="entry name" value="LPP20-like_dom"/>
</dbReference>